<protein>
    <submittedName>
        <fullName evidence="1">Uncharacterized protein</fullName>
    </submittedName>
</protein>
<proteinExistence type="predicted"/>
<accession>X1CIX7</accession>
<comment type="caution">
    <text evidence="1">The sequence shown here is derived from an EMBL/GenBank/DDBJ whole genome shotgun (WGS) entry which is preliminary data.</text>
</comment>
<dbReference type="AlphaFoldDB" id="X1CIX7"/>
<sequence>MIASVTVEEHELNLGRGLSMGSVRWIEIQWEQVQYVPPEDDVYERLDEMKMQSYGEVLALALTNIMRQADY</sequence>
<gene>
    <name evidence="1" type="ORF">S01H4_47073</name>
</gene>
<dbReference type="EMBL" id="BART01026382">
    <property type="protein sequence ID" value="GAG96203.1"/>
    <property type="molecule type" value="Genomic_DNA"/>
</dbReference>
<evidence type="ECO:0000313" key="1">
    <source>
        <dbReference type="EMBL" id="GAG96203.1"/>
    </source>
</evidence>
<reference evidence="1" key="1">
    <citation type="journal article" date="2014" name="Front. Microbiol.">
        <title>High frequency of phylogenetically diverse reductive dehalogenase-homologous genes in deep subseafloor sedimentary metagenomes.</title>
        <authorList>
            <person name="Kawai M."/>
            <person name="Futagami T."/>
            <person name="Toyoda A."/>
            <person name="Takaki Y."/>
            <person name="Nishi S."/>
            <person name="Hori S."/>
            <person name="Arai W."/>
            <person name="Tsubouchi T."/>
            <person name="Morono Y."/>
            <person name="Uchiyama I."/>
            <person name="Ito T."/>
            <person name="Fujiyama A."/>
            <person name="Inagaki F."/>
            <person name="Takami H."/>
        </authorList>
    </citation>
    <scope>NUCLEOTIDE SEQUENCE</scope>
    <source>
        <strain evidence="1">Expedition CK06-06</strain>
    </source>
</reference>
<name>X1CIX7_9ZZZZ</name>
<organism evidence="1">
    <name type="scientific">marine sediment metagenome</name>
    <dbReference type="NCBI Taxonomy" id="412755"/>
    <lineage>
        <taxon>unclassified sequences</taxon>
        <taxon>metagenomes</taxon>
        <taxon>ecological metagenomes</taxon>
    </lineage>
</organism>